<dbReference type="Proteomes" id="UP000176614">
    <property type="component" value="Unassembled WGS sequence"/>
</dbReference>
<protein>
    <submittedName>
        <fullName evidence="2">Uncharacterized protein</fullName>
    </submittedName>
</protein>
<keyword evidence="1" id="KW-1133">Transmembrane helix</keyword>
<gene>
    <name evidence="2" type="ORF">A2264_01720</name>
</gene>
<name>A0A1F4W1Y6_UNCKA</name>
<organism evidence="2 3">
    <name type="scientific">candidate division WWE3 bacterium RIFOXYA2_FULL_46_9</name>
    <dbReference type="NCBI Taxonomy" id="1802636"/>
    <lineage>
        <taxon>Bacteria</taxon>
        <taxon>Katanobacteria</taxon>
    </lineage>
</organism>
<keyword evidence="1" id="KW-0812">Transmembrane</keyword>
<evidence type="ECO:0000256" key="1">
    <source>
        <dbReference type="SAM" id="Phobius"/>
    </source>
</evidence>
<sequence length="218" mass="24570">MPDQIALLHAKKRRVIFFGIFTLLILLILVTFCLYSNVNFNIKLKSGLLGLFNPSVLDNHFKNKQIVKEVEAISDDLLKNLDKFNGLPSNSKLQSILTSSKIFTCLPANDTEDKLICFLESKKFHLPQTCDTSLYRGGAREDILGPCYIYVYSTGDLEGDDLGAGRFRLITKLWPVQYDDRDQAVPRIYIFDSQKGSYICPASSIDIDTDINCSKLGD</sequence>
<evidence type="ECO:0000313" key="2">
    <source>
        <dbReference type="EMBL" id="OGC63426.1"/>
    </source>
</evidence>
<evidence type="ECO:0000313" key="3">
    <source>
        <dbReference type="Proteomes" id="UP000176614"/>
    </source>
</evidence>
<dbReference type="AlphaFoldDB" id="A0A1F4W1Y6"/>
<comment type="caution">
    <text evidence="2">The sequence shown here is derived from an EMBL/GenBank/DDBJ whole genome shotgun (WGS) entry which is preliminary data.</text>
</comment>
<dbReference type="EMBL" id="MEVT01000006">
    <property type="protein sequence ID" value="OGC63426.1"/>
    <property type="molecule type" value="Genomic_DNA"/>
</dbReference>
<feature type="transmembrane region" description="Helical" evidence="1">
    <location>
        <begin position="15"/>
        <end position="35"/>
    </location>
</feature>
<keyword evidence="1" id="KW-0472">Membrane</keyword>
<accession>A0A1F4W1Y6</accession>
<proteinExistence type="predicted"/>
<reference evidence="2 3" key="1">
    <citation type="journal article" date="2016" name="Nat. Commun.">
        <title>Thousands of microbial genomes shed light on interconnected biogeochemical processes in an aquifer system.</title>
        <authorList>
            <person name="Anantharaman K."/>
            <person name="Brown C.T."/>
            <person name="Hug L.A."/>
            <person name="Sharon I."/>
            <person name="Castelle C.J."/>
            <person name="Probst A.J."/>
            <person name="Thomas B.C."/>
            <person name="Singh A."/>
            <person name="Wilkins M.J."/>
            <person name="Karaoz U."/>
            <person name="Brodie E.L."/>
            <person name="Williams K.H."/>
            <person name="Hubbard S.S."/>
            <person name="Banfield J.F."/>
        </authorList>
    </citation>
    <scope>NUCLEOTIDE SEQUENCE [LARGE SCALE GENOMIC DNA]</scope>
</reference>